<reference evidence="2 3" key="1">
    <citation type="submission" date="2024-05" db="EMBL/GenBank/DDBJ databases">
        <title>Haplotype-resolved chromosome-level genome assembly of Huyou (Citrus changshanensis).</title>
        <authorList>
            <person name="Miao C."/>
            <person name="Chen W."/>
            <person name="Wu Y."/>
            <person name="Wang L."/>
            <person name="Zhao S."/>
            <person name="Grierson D."/>
            <person name="Xu C."/>
            <person name="Chen K."/>
        </authorList>
    </citation>
    <scope>NUCLEOTIDE SEQUENCE [LARGE SCALE GENOMIC DNA]</scope>
    <source>
        <strain evidence="2">01-14</strain>
        <tissue evidence="2">Leaf</tissue>
    </source>
</reference>
<evidence type="ECO:0008006" key="4">
    <source>
        <dbReference type="Google" id="ProtNLM"/>
    </source>
</evidence>
<feature type="compositionally biased region" description="Polar residues" evidence="1">
    <location>
        <begin position="97"/>
        <end position="111"/>
    </location>
</feature>
<feature type="region of interest" description="Disordered" evidence="1">
    <location>
        <begin position="97"/>
        <end position="138"/>
    </location>
</feature>
<dbReference type="PANTHER" id="PTHR35098">
    <property type="entry name" value="EXPRESSED PROTEIN"/>
    <property type="match status" value="1"/>
</dbReference>
<gene>
    <name evidence="2" type="ORF">WN944_020546</name>
</gene>
<feature type="region of interest" description="Disordered" evidence="1">
    <location>
        <begin position="265"/>
        <end position="288"/>
    </location>
</feature>
<dbReference type="GO" id="GO:0009408">
    <property type="term" value="P:response to heat"/>
    <property type="evidence" value="ECO:0007669"/>
    <property type="project" value="InterPro"/>
</dbReference>
<dbReference type="Proteomes" id="UP001428341">
    <property type="component" value="Unassembled WGS sequence"/>
</dbReference>
<dbReference type="EMBL" id="JBCGBO010000007">
    <property type="protein sequence ID" value="KAK9189140.1"/>
    <property type="molecule type" value="Genomic_DNA"/>
</dbReference>
<proteinExistence type="predicted"/>
<keyword evidence="3" id="KW-1185">Reference proteome</keyword>
<evidence type="ECO:0000313" key="3">
    <source>
        <dbReference type="Proteomes" id="UP001428341"/>
    </source>
</evidence>
<evidence type="ECO:0000313" key="2">
    <source>
        <dbReference type="EMBL" id="KAK9189140.1"/>
    </source>
</evidence>
<comment type="caution">
    <text evidence="2">The sequence shown here is derived from an EMBL/GenBank/DDBJ whole genome shotgun (WGS) entry which is preliminary data.</text>
</comment>
<sequence length="304" mass="32161">MDSLFSKLQNKEDSKSATSHNENPTKEHHQPSNAELMASAKCVAEAAKATFSKESDKVDKAKVAGAAENLVAAGSKYGNLEENKYVDKAKDYLHQYHSSHSAAQTDTSGHSAQGGRDSSSVPSGGGGDEKSGGGYGDYLKTAQVSRSGITMLNILPMVTSPARAIMNNILPVMTSPPKPHQYSEYDKSGKPAKNHQPSNAELLSSAKLVADAAKDTLNSDHDKVDKTKVAHAAGDLLNAGSRYGKIPIRALILATQATAINPALHDDHYGHSGSSKTNPSGGHKDSGGVYEDYLKIAEGLIRKH</sequence>
<dbReference type="InterPro" id="IPR040294">
    <property type="entry name" value="Nodulin-rel_1/2"/>
</dbReference>
<evidence type="ECO:0000256" key="1">
    <source>
        <dbReference type="SAM" id="MobiDB-lite"/>
    </source>
</evidence>
<name>A0AAP0QG72_9ROSI</name>
<feature type="region of interest" description="Disordered" evidence="1">
    <location>
        <begin position="177"/>
        <end position="198"/>
    </location>
</feature>
<dbReference type="AlphaFoldDB" id="A0AAP0QG72"/>
<accession>A0AAP0QG72</accession>
<feature type="region of interest" description="Disordered" evidence="1">
    <location>
        <begin position="1"/>
        <end position="39"/>
    </location>
</feature>
<dbReference type="GO" id="GO:0010115">
    <property type="term" value="P:regulation of abscisic acid biosynthetic process"/>
    <property type="evidence" value="ECO:0007669"/>
    <property type="project" value="InterPro"/>
</dbReference>
<dbReference type="PANTHER" id="PTHR35098:SF1">
    <property type="entry name" value="NODULIN-RELATED PROTEIN 2"/>
    <property type="match status" value="1"/>
</dbReference>
<organism evidence="2 3">
    <name type="scientific">Citrus x changshan-huyou</name>
    <dbReference type="NCBI Taxonomy" id="2935761"/>
    <lineage>
        <taxon>Eukaryota</taxon>
        <taxon>Viridiplantae</taxon>
        <taxon>Streptophyta</taxon>
        <taxon>Embryophyta</taxon>
        <taxon>Tracheophyta</taxon>
        <taxon>Spermatophyta</taxon>
        <taxon>Magnoliopsida</taxon>
        <taxon>eudicotyledons</taxon>
        <taxon>Gunneridae</taxon>
        <taxon>Pentapetalae</taxon>
        <taxon>rosids</taxon>
        <taxon>malvids</taxon>
        <taxon>Sapindales</taxon>
        <taxon>Rutaceae</taxon>
        <taxon>Aurantioideae</taxon>
        <taxon>Citrus</taxon>
    </lineage>
</organism>
<protein>
    <recommendedName>
        <fullName evidence="4">Nodulin-related protein 1</fullName>
    </recommendedName>
</protein>